<dbReference type="AlphaFoldDB" id="A0A0G1YHW7"/>
<dbReference type="STRING" id="1619044.UY92_C0003G0032"/>
<sequence>MPTTVEKILVEQAFYALDRKVLQIRGLADSGGLGFWFKFAPAVVDLDREKGATRLWLHRVERAARKAESDEEKTKVEAEWAELKSTIARLSQTADELMEKIRSARQEERR</sequence>
<protein>
    <submittedName>
        <fullName evidence="2">Uncharacterized protein</fullName>
    </submittedName>
</protein>
<evidence type="ECO:0000313" key="2">
    <source>
        <dbReference type="EMBL" id="KKW42826.1"/>
    </source>
</evidence>
<dbReference type="EMBL" id="LCRX01000003">
    <property type="protein sequence ID" value="KKW42826.1"/>
    <property type="molecule type" value="Genomic_DNA"/>
</dbReference>
<proteinExistence type="predicted"/>
<gene>
    <name evidence="2" type="ORF">UY92_C0003G0032</name>
</gene>
<feature type="coiled-coil region" evidence="1">
    <location>
        <begin position="57"/>
        <end position="107"/>
    </location>
</feature>
<comment type="caution">
    <text evidence="2">The sequence shown here is derived from an EMBL/GenBank/DDBJ whole genome shotgun (WGS) entry which is preliminary data.</text>
</comment>
<dbReference type="Proteomes" id="UP000033870">
    <property type="component" value="Unassembled WGS sequence"/>
</dbReference>
<accession>A0A0G1YHW7</accession>
<keyword evidence="1" id="KW-0175">Coiled coil</keyword>
<name>A0A0G1YHW7_9BACT</name>
<reference evidence="2 3" key="1">
    <citation type="journal article" date="2015" name="Nature">
        <title>rRNA introns, odd ribosomes, and small enigmatic genomes across a large radiation of phyla.</title>
        <authorList>
            <person name="Brown C.T."/>
            <person name="Hug L.A."/>
            <person name="Thomas B.C."/>
            <person name="Sharon I."/>
            <person name="Castelle C.J."/>
            <person name="Singh A."/>
            <person name="Wilkins M.J."/>
            <person name="Williams K.H."/>
            <person name="Banfield J.F."/>
        </authorList>
    </citation>
    <scope>NUCLEOTIDE SEQUENCE [LARGE SCALE GENOMIC DNA]</scope>
</reference>
<organism evidence="2 3">
    <name type="scientific">Candidatus Magasanikbacteria bacterium GW2011_GWA2_56_11</name>
    <dbReference type="NCBI Taxonomy" id="1619044"/>
    <lineage>
        <taxon>Bacteria</taxon>
        <taxon>Candidatus Magasanikiibacteriota</taxon>
    </lineage>
</organism>
<evidence type="ECO:0000256" key="1">
    <source>
        <dbReference type="SAM" id="Coils"/>
    </source>
</evidence>
<evidence type="ECO:0000313" key="3">
    <source>
        <dbReference type="Proteomes" id="UP000033870"/>
    </source>
</evidence>